<organism evidence="2 3">
    <name type="scientific">Prevotella dentalis (strain ATCC 49559 / DSM 3688 / JCM 13448 / NCTC 12043 / ES 2772)</name>
    <name type="common">Mitsuokella dentalis</name>
    <dbReference type="NCBI Taxonomy" id="908937"/>
    <lineage>
        <taxon>Bacteria</taxon>
        <taxon>Pseudomonadati</taxon>
        <taxon>Bacteroidota</taxon>
        <taxon>Bacteroidia</taxon>
        <taxon>Bacteroidales</taxon>
        <taxon>Prevotellaceae</taxon>
        <taxon>Prevotella</taxon>
    </lineage>
</organism>
<proteinExistence type="predicted"/>
<sequence>MQIEAKNGKTVSQGSHCHKKELMKDRIKKIMESQHMSQKVFAQFTGISEGSLSGVFNGRTRPTIQMVESIHSHLPNISVEWMLFGTGPMYTDSLSVASGEQSPGTDAHQEGQQSLLSPSLFEGQSGDAYGGVAATPNRIDKTITKYIDKPERRITEIRIFYDDQTWETFTPKS</sequence>
<evidence type="ECO:0000313" key="3">
    <source>
        <dbReference type="Proteomes" id="UP000007820"/>
    </source>
</evidence>
<dbReference type="Pfam" id="PF01381">
    <property type="entry name" value="HTH_3"/>
    <property type="match status" value="1"/>
</dbReference>
<dbReference type="STRING" id="908937.Prede_0857"/>
<dbReference type="PROSITE" id="PS50943">
    <property type="entry name" value="HTH_CROC1"/>
    <property type="match status" value="1"/>
</dbReference>
<dbReference type="SMART" id="SM00530">
    <property type="entry name" value="HTH_XRE"/>
    <property type="match status" value="1"/>
</dbReference>
<dbReference type="Gene3D" id="1.10.260.40">
    <property type="entry name" value="lambda repressor-like DNA-binding domains"/>
    <property type="match status" value="1"/>
</dbReference>
<gene>
    <name evidence="2" type="ORF">HMPREF9136_0717</name>
</gene>
<evidence type="ECO:0000259" key="1">
    <source>
        <dbReference type="PROSITE" id="PS50943"/>
    </source>
</evidence>
<name>F9D1I9_PREDD</name>
<dbReference type="SUPFAM" id="SSF47413">
    <property type="entry name" value="lambda repressor-like DNA-binding domains"/>
    <property type="match status" value="1"/>
</dbReference>
<feature type="domain" description="HTH cro/C1-type" evidence="1">
    <location>
        <begin position="27"/>
        <end position="82"/>
    </location>
</feature>
<dbReference type="Proteomes" id="UP000007820">
    <property type="component" value="Unassembled WGS sequence"/>
</dbReference>
<dbReference type="InterPro" id="IPR001387">
    <property type="entry name" value="Cro/C1-type_HTH"/>
</dbReference>
<dbReference type="eggNOG" id="COG1396">
    <property type="taxonomic scope" value="Bacteria"/>
</dbReference>
<dbReference type="GO" id="GO:0003677">
    <property type="term" value="F:DNA binding"/>
    <property type="evidence" value="ECO:0007669"/>
    <property type="project" value="InterPro"/>
</dbReference>
<accession>F9D1I9</accession>
<dbReference type="CDD" id="cd00093">
    <property type="entry name" value="HTH_XRE"/>
    <property type="match status" value="1"/>
</dbReference>
<dbReference type="InterPro" id="IPR010982">
    <property type="entry name" value="Lambda_DNA-bd_dom_sf"/>
</dbReference>
<comment type="caution">
    <text evidence="2">The sequence shown here is derived from an EMBL/GenBank/DDBJ whole genome shotgun (WGS) entry which is preliminary data.</text>
</comment>
<dbReference type="EMBL" id="AFPW01000009">
    <property type="protein sequence ID" value="EGQ16237.1"/>
    <property type="molecule type" value="Genomic_DNA"/>
</dbReference>
<protein>
    <recommendedName>
        <fullName evidence="1">HTH cro/C1-type domain-containing protein</fullName>
    </recommendedName>
</protein>
<reference evidence="2 3" key="1">
    <citation type="submission" date="2011-04" db="EMBL/GenBank/DDBJ databases">
        <authorList>
            <person name="Muzny D."/>
            <person name="Qin X."/>
            <person name="Deng J."/>
            <person name="Jiang H."/>
            <person name="Liu Y."/>
            <person name="Qu J."/>
            <person name="Song X.-Z."/>
            <person name="Zhang L."/>
            <person name="Thornton R."/>
            <person name="Coyle M."/>
            <person name="Francisco L."/>
            <person name="Jackson L."/>
            <person name="Javaid M."/>
            <person name="Korchina V."/>
            <person name="Kovar C."/>
            <person name="Mata R."/>
            <person name="Mathew T."/>
            <person name="Ngo R."/>
            <person name="Nguyen L."/>
            <person name="Nguyen N."/>
            <person name="Okwuonu G."/>
            <person name="Ongeri F."/>
            <person name="Pham C."/>
            <person name="Simmons D."/>
            <person name="Wilczek-Boney K."/>
            <person name="Hale W."/>
            <person name="Jakkamsetti A."/>
            <person name="Pham P."/>
            <person name="Ruth R."/>
            <person name="San Lucas F."/>
            <person name="Warren J."/>
            <person name="Zhang J."/>
            <person name="Zhao Z."/>
            <person name="Zhou C."/>
            <person name="Zhu D."/>
            <person name="Lee S."/>
            <person name="Bess C."/>
            <person name="Blankenburg K."/>
            <person name="Forbes L."/>
            <person name="Fu Q."/>
            <person name="Gubbala S."/>
            <person name="Hirani K."/>
            <person name="Jayaseelan J.C."/>
            <person name="Lara F."/>
            <person name="Munidasa M."/>
            <person name="Palculict T."/>
            <person name="Patil S."/>
            <person name="Pu L.-L."/>
            <person name="Saada N."/>
            <person name="Tang L."/>
            <person name="Weissenberger G."/>
            <person name="Zhu Y."/>
            <person name="Hemphill L."/>
            <person name="Shang Y."/>
            <person name="Youmans B."/>
            <person name="Ayvaz T."/>
            <person name="Ross M."/>
            <person name="Santibanez J."/>
            <person name="Aqrawi P."/>
            <person name="Gross S."/>
            <person name="Joshi V."/>
            <person name="Fowler G."/>
            <person name="Nazareth L."/>
            <person name="Reid J."/>
            <person name="Worley K."/>
            <person name="Petrosino J."/>
            <person name="Highlander S."/>
            <person name="Gibbs R."/>
        </authorList>
    </citation>
    <scope>NUCLEOTIDE SEQUENCE [LARGE SCALE GENOMIC DNA]</scope>
    <source>
        <strain evidence="2 3">DSM 3688</strain>
    </source>
</reference>
<dbReference type="AlphaFoldDB" id="F9D1I9"/>
<evidence type="ECO:0000313" key="2">
    <source>
        <dbReference type="EMBL" id="EGQ16237.1"/>
    </source>
</evidence>